<proteinExistence type="inferred from homology"/>
<dbReference type="AlphaFoldDB" id="A0A2Z5PSR8"/>
<dbReference type="Proteomes" id="UP000263689">
    <property type="component" value="Chromosome"/>
</dbReference>
<comment type="similarity">
    <text evidence="1">Belongs to the UPF0254 family.</text>
</comment>
<dbReference type="KEGG" id="mmao:MMOS7_10110"/>
<evidence type="ECO:0000256" key="1">
    <source>
        <dbReference type="HAMAP-Rule" id="MF_00673"/>
    </source>
</evidence>
<dbReference type="HAMAP" id="MF_00673">
    <property type="entry name" value="UPF0254"/>
    <property type="match status" value="1"/>
</dbReference>
<protein>
    <recommendedName>
        <fullName evidence="1">UPF0254 protein MMOS7_10110</fullName>
    </recommendedName>
</protein>
<sequence length="166" mass="18483">MISVATAECFTHGKIGTKIHKIACGYKEFEKDSNYDMIHGNVYVMASMFLPSKKGIESLLDVNLPEPDYVFKYSKAYNQENDILVAKLVAKALKNKLNCNIAISSTAGIGNGAVCIVTDYNDYVFSSDIYGDLLKGQNIIKRQESGIEKAYNTFIDILKKEYNLKG</sequence>
<dbReference type="PIRSF" id="PIRSF018786">
    <property type="entry name" value="UPF0254"/>
    <property type="match status" value="1"/>
</dbReference>
<gene>
    <name evidence="2" type="ORF">MMOS7_10110</name>
</gene>
<dbReference type="InterPro" id="IPR009625">
    <property type="entry name" value="HcgF"/>
</dbReference>
<name>A0A2Z5PSR8_METMI</name>
<dbReference type="GeneID" id="37875495"/>
<evidence type="ECO:0000313" key="3">
    <source>
        <dbReference type="Proteomes" id="UP000263689"/>
    </source>
</evidence>
<organism evidence="2 3">
    <name type="scientific">Methanococcus maripaludis OS7</name>
    <dbReference type="NCBI Taxonomy" id="637915"/>
    <lineage>
        <taxon>Archaea</taxon>
        <taxon>Methanobacteriati</taxon>
        <taxon>Methanobacteriota</taxon>
        <taxon>Methanomada group</taxon>
        <taxon>Methanococci</taxon>
        <taxon>Methanococcales</taxon>
        <taxon>Methanococcaceae</taxon>
        <taxon>Methanococcus</taxon>
    </lineage>
</organism>
<dbReference type="NCBIfam" id="NF002122">
    <property type="entry name" value="PRK00962.1"/>
    <property type="match status" value="1"/>
</dbReference>
<dbReference type="EMBL" id="AP011528">
    <property type="protein sequence ID" value="BAP63097.1"/>
    <property type="molecule type" value="Genomic_DNA"/>
</dbReference>
<dbReference type="Pfam" id="PF06787">
    <property type="entry name" value="HcgF"/>
    <property type="match status" value="1"/>
</dbReference>
<reference evidence="2 3" key="1">
    <citation type="submission" date="2009-06" db="EMBL/GenBank/DDBJ databases">
        <title>Molecular Evidence for Microbiologically Influenced Corrosion from genome of Methanogen.</title>
        <authorList>
            <person name="Ito N."/>
            <person name="Tsurumaru H."/>
            <person name="Shimizu A."/>
            <person name="Harada T."/>
            <person name="Hosoyama A."/>
            <person name="Horikawa H."/>
            <person name="Wakai S."/>
            <person name="Sasaki K."/>
            <person name="Nishijima K."/>
            <person name="Ataku H."/>
            <person name="Yamazaki J."/>
            <person name="Mise M."/>
            <person name="Yamazaki S."/>
            <person name="Tanikawa S."/>
            <person name="Harayama S."/>
            <person name="Fujita N."/>
        </authorList>
    </citation>
    <scope>NUCLEOTIDE SEQUENCE [LARGE SCALE GENOMIC DNA]</scope>
    <source>
        <strain evidence="3">OS7 ( NBRC 103642)</strain>
    </source>
</reference>
<evidence type="ECO:0000313" key="2">
    <source>
        <dbReference type="EMBL" id="BAP63097.1"/>
    </source>
</evidence>
<dbReference type="RefSeq" id="WP_119720960.1">
    <property type="nucleotide sequence ID" value="NZ_AP011528.1"/>
</dbReference>
<accession>A0A2Z5PSR8</accession>